<keyword evidence="2" id="KW-1185">Reference proteome</keyword>
<dbReference type="EMBL" id="BTRK01000004">
    <property type="protein sequence ID" value="GMR49495.1"/>
    <property type="molecule type" value="Genomic_DNA"/>
</dbReference>
<dbReference type="SUPFAM" id="SSF52540">
    <property type="entry name" value="P-loop containing nucleoside triphosphate hydrolases"/>
    <property type="match status" value="1"/>
</dbReference>
<dbReference type="InterPro" id="IPR050209">
    <property type="entry name" value="Rab_GTPases_membrane_traffic"/>
</dbReference>
<feature type="non-terminal residue" evidence="1">
    <location>
        <position position="1"/>
    </location>
</feature>
<dbReference type="Gene3D" id="3.40.50.300">
    <property type="entry name" value="P-loop containing nucleotide triphosphate hydrolases"/>
    <property type="match status" value="1"/>
</dbReference>
<dbReference type="GO" id="GO:0005525">
    <property type="term" value="F:GTP binding"/>
    <property type="evidence" value="ECO:0007669"/>
    <property type="project" value="InterPro"/>
</dbReference>
<proteinExistence type="predicted"/>
<comment type="caution">
    <text evidence="1">The sequence shown here is derived from an EMBL/GenBank/DDBJ whole genome shotgun (WGS) entry which is preliminary data.</text>
</comment>
<dbReference type="InterPro" id="IPR001806">
    <property type="entry name" value="Small_GTPase"/>
</dbReference>
<dbReference type="GO" id="GO:0003924">
    <property type="term" value="F:GTPase activity"/>
    <property type="evidence" value="ECO:0007669"/>
    <property type="project" value="InterPro"/>
</dbReference>
<protein>
    <submittedName>
        <fullName evidence="1">Uncharacterized protein</fullName>
    </submittedName>
</protein>
<sequence>ASYESFRNVDRWLMEVRAHSDQNILAMLVGNKSDLRALRAVSSDEARSYAQRNNLFFIETSALNGTNVDLAFTTLLNEIYKLKNKSGAGEVFYPTT</sequence>
<dbReference type="AlphaFoldDB" id="A0AAN5CS91"/>
<dbReference type="PANTHER" id="PTHR47979">
    <property type="entry name" value="DRAB11-RELATED"/>
    <property type="match status" value="1"/>
</dbReference>
<accession>A0AAN5CS91</accession>
<dbReference type="InterPro" id="IPR027417">
    <property type="entry name" value="P-loop_NTPase"/>
</dbReference>
<organism evidence="1 2">
    <name type="scientific">Pristionchus mayeri</name>
    <dbReference type="NCBI Taxonomy" id="1317129"/>
    <lineage>
        <taxon>Eukaryota</taxon>
        <taxon>Metazoa</taxon>
        <taxon>Ecdysozoa</taxon>
        <taxon>Nematoda</taxon>
        <taxon>Chromadorea</taxon>
        <taxon>Rhabditida</taxon>
        <taxon>Rhabditina</taxon>
        <taxon>Diplogasteromorpha</taxon>
        <taxon>Diplogasteroidea</taxon>
        <taxon>Neodiplogasteridae</taxon>
        <taxon>Pristionchus</taxon>
    </lineage>
</organism>
<feature type="non-terminal residue" evidence="1">
    <location>
        <position position="96"/>
    </location>
</feature>
<dbReference type="PRINTS" id="PR00449">
    <property type="entry name" value="RASTRNSFRMNG"/>
</dbReference>
<name>A0AAN5CS91_9BILA</name>
<reference evidence="2" key="1">
    <citation type="submission" date="2022-10" db="EMBL/GenBank/DDBJ databases">
        <title>Genome assembly of Pristionchus species.</title>
        <authorList>
            <person name="Yoshida K."/>
            <person name="Sommer R.J."/>
        </authorList>
    </citation>
    <scope>NUCLEOTIDE SEQUENCE [LARGE SCALE GENOMIC DNA]</scope>
    <source>
        <strain evidence="2">RS5460</strain>
    </source>
</reference>
<dbReference type="PROSITE" id="PS51419">
    <property type="entry name" value="RAB"/>
    <property type="match status" value="1"/>
</dbReference>
<dbReference type="PROSITE" id="PS51421">
    <property type="entry name" value="RAS"/>
    <property type="match status" value="1"/>
</dbReference>
<evidence type="ECO:0000313" key="2">
    <source>
        <dbReference type="Proteomes" id="UP001328107"/>
    </source>
</evidence>
<gene>
    <name evidence="1" type="ORF">PMAYCL1PPCAC_19690</name>
</gene>
<dbReference type="Proteomes" id="UP001328107">
    <property type="component" value="Unassembled WGS sequence"/>
</dbReference>
<dbReference type="Pfam" id="PF00071">
    <property type="entry name" value="Ras"/>
    <property type="match status" value="1"/>
</dbReference>
<dbReference type="SMART" id="SM00175">
    <property type="entry name" value="RAB"/>
    <property type="match status" value="1"/>
</dbReference>
<evidence type="ECO:0000313" key="1">
    <source>
        <dbReference type="EMBL" id="GMR49495.1"/>
    </source>
</evidence>